<keyword evidence="3" id="KW-1185">Reference proteome</keyword>
<keyword evidence="1" id="KW-0472">Membrane</keyword>
<keyword evidence="1" id="KW-0812">Transmembrane</keyword>
<name>A0A9W8TIL3_9PEZI</name>
<proteinExistence type="predicted"/>
<dbReference type="AlphaFoldDB" id="A0A9W8TIL3"/>
<evidence type="ECO:0000256" key="1">
    <source>
        <dbReference type="SAM" id="Phobius"/>
    </source>
</evidence>
<gene>
    <name evidence="2" type="ORF">NPX13_g8435</name>
</gene>
<protein>
    <submittedName>
        <fullName evidence="2">Uncharacterized protein</fullName>
    </submittedName>
</protein>
<sequence length="294" mass="32296">MLLRLQFAIASVEIILVIISPAIPLPSGARYLTFSAILCHVLWTTLSAAFWKPSRTRSIRLGASVGQGLGAIALIWSALGCVILFCSCSVIIYAEELLKSQQSLLPTSIRILFANNPSTPETRQKYKIVFLGQGYNRTHAFRQAFNWKVVNVVDKETMETCNYPGRNDTIVASIKPHISNNDTGMACLDFIIAGATAVVVVLNLCNQASVDYVEGLRGFPEGQPGLLVAYKTEYAEEMILLEEHAERLAREHGWDFAMSINIEQAFGHLVSKMFAKPPPSGDAPELFTISSNST</sequence>
<dbReference type="VEuPathDB" id="FungiDB:F4678DRAFT_474159"/>
<accession>A0A9W8TIL3</accession>
<reference evidence="2" key="1">
    <citation type="submission" date="2022-07" db="EMBL/GenBank/DDBJ databases">
        <title>Genome Sequence of Xylaria arbuscula.</title>
        <authorList>
            <person name="Buettner E."/>
        </authorList>
    </citation>
    <scope>NUCLEOTIDE SEQUENCE</scope>
    <source>
        <strain evidence="2">VT107</strain>
    </source>
</reference>
<feature type="transmembrane region" description="Helical" evidence="1">
    <location>
        <begin position="7"/>
        <end position="25"/>
    </location>
</feature>
<comment type="caution">
    <text evidence="2">The sequence shown here is derived from an EMBL/GenBank/DDBJ whole genome shotgun (WGS) entry which is preliminary data.</text>
</comment>
<dbReference type="Proteomes" id="UP001148614">
    <property type="component" value="Unassembled WGS sequence"/>
</dbReference>
<dbReference type="SUPFAM" id="SSF52540">
    <property type="entry name" value="P-loop containing nucleoside triphosphate hydrolases"/>
    <property type="match status" value="1"/>
</dbReference>
<feature type="transmembrane region" description="Helical" evidence="1">
    <location>
        <begin position="31"/>
        <end position="51"/>
    </location>
</feature>
<feature type="transmembrane region" description="Helical" evidence="1">
    <location>
        <begin position="72"/>
        <end position="94"/>
    </location>
</feature>
<dbReference type="InterPro" id="IPR027417">
    <property type="entry name" value="P-loop_NTPase"/>
</dbReference>
<evidence type="ECO:0000313" key="3">
    <source>
        <dbReference type="Proteomes" id="UP001148614"/>
    </source>
</evidence>
<dbReference type="EMBL" id="JANPWZ010001853">
    <property type="protein sequence ID" value="KAJ3562788.1"/>
    <property type="molecule type" value="Genomic_DNA"/>
</dbReference>
<evidence type="ECO:0000313" key="2">
    <source>
        <dbReference type="EMBL" id="KAJ3562788.1"/>
    </source>
</evidence>
<organism evidence="2 3">
    <name type="scientific">Xylaria arbuscula</name>
    <dbReference type="NCBI Taxonomy" id="114810"/>
    <lineage>
        <taxon>Eukaryota</taxon>
        <taxon>Fungi</taxon>
        <taxon>Dikarya</taxon>
        <taxon>Ascomycota</taxon>
        <taxon>Pezizomycotina</taxon>
        <taxon>Sordariomycetes</taxon>
        <taxon>Xylariomycetidae</taxon>
        <taxon>Xylariales</taxon>
        <taxon>Xylariaceae</taxon>
        <taxon>Xylaria</taxon>
    </lineage>
</organism>
<keyword evidence="1" id="KW-1133">Transmembrane helix</keyword>